<dbReference type="Proteomes" id="UP000679725">
    <property type="component" value="Unassembled WGS sequence"/>
</dbReference>
<feature type="domain" description="DUF3823" evidence="3">
    <location>
        <begin position="119"/>
        <end position="223"/>
    </location>
</feature>
<feature type="signal peptide" evidence="1">
    <location>
        <begin position="1"/>
        <end position="21"/>
    </location>
</feature>
<feature type="domain" description="DUF3823" evidence="2">
    <location>
        <begin position="29"/>
        <end position="116"/>
    </location>
</feature>
<evidence type="ECO:0008006" key="6">
    <source>
        <dbReference type="Google" id="ProtNLM"/>
    </source>
</evidence>
<dbReference type="InterPro" id="IPR041186">
    <property type="entry name" value="DUF3823_C"/>
</dbReference>
<proteinExistence type="predicted"/>
<dbReference type="Gene3D" id="2.60.40.2060">
    <property type="match status" value="1"/>
</dbReference>
<evidence type="ECO:0000313" key="4">
    <source>
        <dbReference type="EMBL" id="CAG5067356.1"/>
    </source>
</evidence>
<keyword evidence="1" id="KW-0732">Signal</keyword>
<dbReference type="Pfam" id="PF12866">
    <property type="entry name" value="DUF3823"/>
    <property type="match status" value="1"/>
</dbReference>
<dbReference type="EMBL" id="CAJRAU010000001">
    <property type="protein sequence ID" value="CAG5067356.1"/>
    <property type="molecule type" value="Genomic_DNA"/>
</dbReference>
<feature type="chain" id="PRO_5046966597" description="DUF3823 domain-containing protein" evidence="1">
    <location>
        <begin position="22"/>
        <end position="227"/>
    </location>
</feature>
<sequence>MKTLKLHLFFLLLLLTGCSIDNYPAPDAQLFGTILDAETNEPVEQDIIRGSAIEYIEHGYESQTKQLMIFKNDGSYRNNLVFSNTYSIAPVRGNFVPVTPQDVQVNGATQLDFKVQPYIRVKDVKIEKVGTKVVASFKLQQTVINNVRKIGLYAHPEPTVGEPMRTALAEQEINAASDPNKTYQIELDQAANSNVLKTGSQYFFRVGAIIDAPESKFNYAKAVRLAL</sequence>
<evidence type="ECO:0000313" key="5">
    <source>
        <dbReference type="Proteomes" id="UP000679725"/>
    </source>
</evidence>
<evidence type="ECO:0000256" key="1">
    <source>
        <dbReference type="SAM" id="SignalP"/>
    </source>
</evidence>
<keyword evidence="5" id="KW-1185">Reference proteome</keyword>
<organism evidence="4 5">
    <name type="scientific">Dyadobacter linearis</name>
    <dbReference type="NCBI Taxonomy" id="2823330"/>
    <lineage>
        <taxon>Bacteria</taxon>
        <taxon>Pseudomonadati</taxon>
        <taxon>Bacteroidota</taxon>
        <taxon>Cytophagia</taxon>
        <taxon>Cytophagales</taxon>
        <taxon>Spirosomataceae</taxon>
        <taxon>Dyadobacter</taxon>
    </lineage>
</organism>
<comment type="caution">
    <text evidence="4">The sequence shown here is derived from an EMBL/GenBank/DDBJ whole genome shotgun (WGS) entry which is preliminary data.</text>
</comment>
<name>A0ABM8UIN2_9BACT</name>
<gene>
    <name evidence="4" type="ORF">DYBT9623_00076</name>
</gene>
<accession>A0ABM8UIN2</accession>
<reference evidence="4 5" key="1">
    <citation type="submission" date="2021-04" db="EMBL/GenBank/DDBJ databases">
        <authorList>
            <person name="Rodrigo-Torres L."/>
            <person name="Arahal R. D."/>
            <person name="Lucena T."/>
        </authorList>
    </citation>
    <scope>NUCLEOTIDE SEQUENCE [LARGE SCALE GENOMIC DNA]</scope>
    <source>
        <strain evidence="4 5">CECT 9623</strain>
    </source>
</reference>
<evidence type="ECO:0000259" key="3">
    <source>
        <dbReference type="Pfam" id="PF18003"/>
    </source>
</evidence>
<dbReference type="InterPro" id="IPR024278">
    <property type="entry name" value="DUF3823_N"/>
</dbReference>
<protein>
    <recommendedName>
        <fullName evidence="6">DUF3823 domain-containing protein</fullName>
    </recommendedName>
</protein>
<evidence type="ECO:0000259" key="2">
    <source>
        <dbReference type="Pfam" id="PF12866"/>
    </source>
</evidence>
<dbReference type="RefSeq" id="WP_215231540.1">
    <property type="nucleotide sequence ID" value="NZ_CAJRAU010000001.1"/>
</dbReference>
<dbReference type="PROSITE" id="PS51257">
    <property type="entry name" value="PROKAR_LIPOPROTEIN"/>
    <property type="match status" value="1"/>
</dbReference>
<dbReference type="Gene3D" id="2.60.40.1120">
    <property type="entry name" value="Carboxypeptidase-like, regulatory domain"/>
    <property type="match status" value="1"/>
</dbReference>
<dbReference type="Pfam" id="PF18003">
    <property type="entry name" value="DUF3823_C"/>
    <property type="match status" value="1"/>
</dbReference>